<dbReference type="HOGENOM" id="CLU_876997_0_0_14"/>
<dbReference type="SUPFAM" id="SSF55729">
    <property type="entry name" value="Acyl-CoA N-acyltransferases (Nat)"/>
    <property type="match status" value="1"/>
</dbReference>
<dbReference type="InterPro" id="IPR016732">
    <property type="entry name" value="UCP018688"/>
</dbReference>
<dbReference type="InterPro" id="IPR024320">
    <property type="entry name" value="LPG_synthase_C"/>
</dbReference>
<dbReference type="PANTHER" id="PTHR41373">
    <property type="entry name" value="DUF2156 DOMAIN-CONTAINING PROTEIN"/>
    <property type="match status" value="1"/>
</dbReference>
<proteinExistence type="predicted"/>
<accession>A0A0C5S2B7</accession>
<dbReference type="AlphaFoldDB" id="A0A0C5S2B7"/>
<protein>
    <recommendedName>
        <fullName evidence="1">Phosphatidylglycerol lysyltransferase C-terminal domain-containing protein</fullName>
    </recommendedName>
</protein>
<feature type="domain" description="Phosphatidylglycerol lysyltransferase C-terminal" evidence="1">
    <location>
        <begin position="140"/>
        <end position="271"/>
    </location>
</feature>
<gene>
    <name evidence="2" type="ORF">JM47_03250</name>
</gene>
<evidence type="ECO:0000259" key="1">
    <source>
        <dbReference type="Pfam" id="PF09924"/>
    </source>
</evidence>
<dbReference type="PANTHER" id="PTHR41373:SF1">
    <property type="entry name" value="PHOSPHATIDYLGLYCEROL LYSYLTRANSFERASE C-TERMINAL DOMAIN-CONTAINING PROTEIN"/>
    <property type="match status" value="1"/>
</dbReference>
<dbReference type="Gene3D" id="3.40.630.30">
    <property type="match status" value="1"/>
</dbReference>
<dbReference type="InterPro" id="IPR016181">
    <property type="entry name" value="Acyl_CoA_acyltransferase"/>
</dbReference>
<evidence type="ECO:0000313" key="2">
    <source>
        <dbReference type="EMBL" id="AJQ45555.1"/>
    </source>
</evidence>
<name>A0A0C5S2B7_9BACT</name>
<dbReference type="Proteomes" id="UP000032261">
    <property type="component" value="Chromosome"/>
</dbReference>
<dbReference type="Pfam" id="PF09924">
    <property type="entry name" value="LPG_synthase_C"/>
    <property type="match status" value="1"/>
</dbReference>
<dbReference type="KEGG" id="ude:JM47_03250"/>
<evidence type="ECO:0000313" key="3">
    <source>
        <dbReference type="Proteomes" id="UP000032261"/>
    </source>
</evidence>
<dbReference type="PATRIC" id="fig|42094.4.peg.646"/>
<dbReference type="EMBL" id="CP009770">
    <property type="protein sequence ID" value="AJQ45555.1"/>
    <property type="molecule type" value="Genomic_DNA"/>
</dbReference>
<organism evidence="2 3">
    <name type="scientific">Ureaplasma diversum</name>
    <dbReference type="NCBI Taxonomy" id="42094"/>
    <lineage>
        <taxon>Bacteria</taxon>
        <taxon>Bacillati</taxon>
        <taxon>Mycoplasmatota</taxon>
        <taxon>Mycoplasmoidales</taxon>
        <taxon>Mycoplasmoidaceae</taxon>
        <taxon>Ureaplasma</taxon>
    </lineage>
</organism>
<dbReference type="RefSeq" id="WP_208894950.1">
    <property type="nucleotide sequence ID" value="NZ_CP009770.1"/>
</dbReference>
<dbReference type="STRING" id="42094.JM47_03250"/>
<reference evidence="2 3" key="1">
    <citation type="journal article" date="2015" name="Genome Announc.">
        <title>Genome Sequence of Ureaplasma diversum Strain ATCC 49782.</title>
        <authorList>
            <person name="Marques L.M."/>
            <person name="Guimaraes A.M."/>
            <person name="Martins H.B."/>
            <person name="Rezende I.S."/>
            <person name="Barbosa M.S."/>
            <person name="Campos G.B."/>
            <person name="do Nascimento N.C."/>
            <person name="Dos Santos A.P."/>
            <person name="Amorim A.T."/>
            <person name="Santos V.M."/>
            <person name="Messick J.B."/>
            <person name="Timenetsky J."/>
        </authorList>
    </citation>
    <scope>NUCLEOTIDE SEQUENCE [LARGE SCALE GENOMIC DNA]</scope>
    <source>
        <strain evidence="2 3">ATCC 49782</strain>
    </source>
</reference>
<sequence>MYQQLSWTNYEQLEELRLKINPNSYTSTLSLLTWSYYGFDIFYEYDQELDVIFFYGRGNLDLKQIESSYTFNKFYNKYFTIFTIYDPKKHELSNIVIEAKMRLKHHFKDQYVNVHGAILFSDYEQYGVCLDHISLYAWVTNYIYVTQDLKTFKGKALQKKRNNLNYFIKNHLDDYELVNYKPDKHIDLVLDFLEQWKAKTVQRAESLLINANLDLIKNTKDKPDFKGSVLFKKATNEVVGFTLVYTRPEIAEILIEQTDRTIRGMYQYLLSTNLINNEINHQLIDRQDGASSSAIINSKRSYIPLYEIKRISVQLKE</sequence>